<dbReference type="PANTHER" id="PTHR30250">
    <property type="entry name" value="PST FAMILY PREDICTED COLANIC ACID TRANSPORTER"/>
    <property type="match status" value="1"/>
</dbReference>
<keyword evidence="4 6" id="KW-1133">Transmembrane helix</keyword>
<dbReference type="Proteomes" id="UP000245697">
    <property type="component" value="Unassembled WGS sequence"/>
</dbReference>
<keyword evidence="5 6" id="KW-0472">Membrane</keyword>
<feature type="transmembrane region" description="Helical" evidence="6">
    <location>
        <begin position="337"/>
        <end position="360"/>
    </location>
</feature>
<dbReference type="AlphaFoldDB" id="A0A316FKW5"/>
<evidence type="ECO:0000256" key="3">
    <source>
        <dbReference type="ARBA" id="ARBA00022692"/>
    </source>
</evidence>
<proteinExistence type="predicted"/>
<dbReference type="InterPro" id="IPR002797">
    <property type="entry name" value="Polysacc_synth"/>
</dbReference>
<feature type="transmembrane region" description="Helical" evidence="6">
    <location>
        <begin position="103"/>
        <end position="125"/>
    </location>
</feature>
<sequence length="429" mass="45256">MPARERLRLRTLLRSVPAAVRRDYVSTLAVQWFVLGVGLLLFHLVARRGSVHGFAYYQIARGMVSTFQPVLLLGLGVGLHRYLPRTEHTTRRLARHALSVEAVLVTVVGLAGVAAGDTIAALLGLPGGRSATTAALIMLAGNCLCTVSLAALRGNQQVVDANLVTGLGFGLIPLCAFAAADRIEDFLIMQGTGTAVVGVWAAWVVRRQPATAEKTPEPDVRTLISYGVRRMPGEFALPALYTFPTFAVAVLMPGSAEAGYVGFTTSAVTLICSVFAMLTPVLMPRLSRLFHRAGEDGAVRQLLTVLPLMAGVLAAIPTGLILLFAPVMVRGFLGPEFAGAVPVLRLGVLAAIPLAMFYAARPTMDTLLDAKFMSRLLLACLALEFVATAIAVSFVAAPHAAVLGLVTAATALGLDAVGLAAYAVRQPRR</sequence>
<reference evidence="7 8" key="1">
    <citation type="submission" date="2018-05" db="EMBL/GenBank/DDBJ databases">
        <title>Genomic Encyclopedia of Archaeal and Bacterial Type Strains, Phase II (KMG-II): from individual species to whole genera.</title>
        <authorList>
            <person name="Goeker M."/>
        </authorList>
    </citation>
    <scope>NUCLEOTIDE SEQUENCE [LARGE SCALE GENOMIC DNA]</scope>
    <source>
        <strain evidence="7 8">DSM 45184</strain>
    </source>
</reference>
<feature type="transmembrane region" description="Helical" evidence="6">
    <location>
        <begin position="235"/>
        <end position="254"/>
    </location>
</feature>
<evidence type="ECO:0000313" key="7">
    <source>
        <dbReference type="EMBL" id="PWK48430.1"/>
    </source>
</evidence>
<organism evidence="7 8">
    <name type="scientific">Actinoplanes xinjiangensis</name>
    <dbReference type="NCBI Taxonomy" id="512350"/>
    <lineage>
        <taxon>Bacteria</taxon>
        <taxon>Bacillati</taxon>
        <taxon>Actinomycetota</taxon>
        <taxon>Actinomycetes</taxon>
        <taxon>Micromonosporales</taxon>
        <taxon>Micromonosporaceae</taxon>
        <taxon>Actinoplanes</taxon>
    </lineage>
</organism>
<evidence type="ECO:0000256" key="6">
    <source>
        <dbReference type="SAM" id="Phobius"/>
    </source>
</evidence>
<feature type="transmembrane region" description="Helical" evidence="6">
    <location>
        <begin position="159"/>
        <end position="180"/>
    </location>
</feature>
<keyword evidence="3 6" id="KW-0812">Transmembrane</keyword>
<comment type="caution">
    <text evidence="7">The sequence shown here is derived from an EMBL/GenBank/DDBJ whole genome shotgun (WGS) entry which is preliminary data.</text>
</comment>
<feature type="transmembrane region" description="Helical" evidence="6">
    <location>
        <begin position="302"/>
        <end position="325"/>
    </location>
</feature>
<evidence type="ECO:0000256" key="2">
    <source>
        <dbReference type="ARBA" id="ARBA00022475"/>
    </source>
</evidence>
<feature type="transmembrane region" description="Helical" evidence="6">
    <location>
        <begin position="402"/>
        <end position="424"/>
    </location>
</feature>
<protein>
    <submittedName>
        <fullName evidence="7">O-antigen/teichoic acid export membrane protein</fullName>
    </submittedName>
</protein>
<feature type="transmembrane region" description="Helical" evidence="6">
    <location>
        <begin position="66"/>
        <end position="83"/>
    </location>
</feature>
<feature type="transmembrane region" description="Helical" evidence="6">
    <location>
        <begin position="260"/>
        <end position="282"/>
    </location>
</feature>
<evidence type="ECO:0000256" key="4">
    <source>
        <dbReference type="ARBA" id="ARBA00022989"/>
    </source>
</evidence>
<dbReference type="GO" id="GO:0005886">
    <property type="term" value="C:plasma membrane"/>
    <property type="evidence" value="ECO:0007669"/>
    <property type="project" value="UniProtKB-SubCell"/>
</dbReference>
<comment type="subcellular location">
    <subcellularLocation>
        <location evidence="1">Cell membrane</location>
        <topology evidence="1">Multi-pass membrane protein</topology>
    </subcellularLocation>
</comment>
<gene>
    <name evidence="7" type="ORF">BC793_106460</name>
</gene>
<accession>A0A316FKW5</accession>
<evidence type="ECO:0000313" key="8">
    <source>
        <dbReference type="Proteomes" id="UP000245697"/>
    </source>
</evidence>
<feature type="transmembrane region" description="Helical" evidence="6">
    <location>
        <begin position="372"/>
        <end position="396"/>
    </location>
</feature>
<name>A0A316FKW5_9ACTN</name>
<dbReference type="RefSeq" id="WP_109593451.1">
    <property type="nucleotide sequence ID" value="NZ_BONA01000039.1"/>
</dbReference>
<evidence type="ECO:0000256" key="5">
    <source>
        <dbReference type="ARBA" id="ARBA00023136"/>
    </source>
</evidence>
<dbReference type="Pfam" id="PF01943">
    <property type="entry name" value="Polysacc_synt"/>
    <property type="match status" value="1"/>
</dbReference>
<dbReference type="EMBL" id="QGGR01000006">
    <property type="protein sequence ID" value="PWK48430.1"/>
    <property type="molecule type" value="Genomic_DNA"/>
</dbReference>
<dbReference type="PANTHER" id="PTHR30250:SF26">
    <property type="entry name" value="PSMA PROTEIN"/>
    <property type="match status" value="1"/>
</dbReference>
<keyword evidence="8" id="KW-1185">Reference proteome</keyword>
<feature type="transmembrane region" description="Helical" evidence="6">
    <location>
        <begin position="24"/>
        <end position="46"/>
    </location>
</feature>
<evidence type="ECO:0000256" key="1">
    <source>
        <dbReference type="ARBA" id="ARBA00004651"/>
    </source>
</evidence>
<feature type="transmembrane region" description="Helical" evidence="6">
    <location>
        <begin position="186"/>
        <end position="205"/>
    </location>
</feature>
<dbReference type="OrthoDB" id="3283470at2"/>
<dbReference type="InterPro" id="IPR050833">
    <property type="entry name" value="Poly_Biosynth_Transport"/>
</dbReference>
<feature type="transmembrane region" description="Helical" evidence="6">
    <location>
        <begin position="131"/>
        <end position="152"/>
    </location>
</feature>
<keyword evidence="2" id="KW-1003">Cell membrane</keyword>